<sequence length="423" mass="47538">MRFSILTCIFLSITSDALSPIDAVSARVSRLNRSIAGTLPDEMARNAHVSGLLLDVEVAIKILHEIVPVDDDQVAIDLLRRVVLDEAARGRRRLDEQLEVALVVVGRARPLGVVEHAFDHLARRAHDVAGRVAAVVEVATLDPVLVLRTAAQVSEYHRNVLVEVVEGVALLEHEREHRVVDEKQAIDKLRVLRVGRERHAEHGDRLQARRRFVLLDHHHPLGQHDRAQRRVHQVHLQLVDHEHVEMIAAGERFEHALDDGGDDAELALARLVDAEKLFVRVELLQVHVGEQVGGVDVEAARLRAGPHQTRIKRPAVVVQVQQPQRGFVVIVDVVGDVVTQFDRSAVRSKRMIVALRLGRRQGFEKERPLRDTGVSAQHAPDRRHRGLGKCDRRAPNSYPKCCPTPRPTRTTSQTFLTKKRLLF</sequence>
<protein>
    <submittedName>
        <fullName evidence="2">Uncharacterized protein</fullName>
    </submittedName>
</protein>
<evidence type="ECO:0000313" key="2">
    <source>
        <dbReference type="EMBL" id="AMS49835.1"/>
    </source>
</evidence>
<reference evidence="2" key="1">
    <citation type="submission" date="2016-03" db="EMBL/GenBank/DDBJ databases">
        <title>Geographic isolates of Lymantria dispar multiple nucleopolyhedrovirus: Genomic analysis and biological activity against different host strains of Lymantria dispar.</title>
        <authorList>
            <person name="Harrison R.L."/>
            <person name="Rowley D.L."/>
            <person name="Keena M.A."/>
        </authorList>
    </citation>
    <scope>NUCLEOTIDE SEQUENCE</scope>
    <source>
        <strain evidence="2">3054</strain>
    </source>
</reference>
<dbReference type="EMBL" id="KT626570">
    <property type="protein sequence ID" value="AMS49835.1"/>
    <property type="molecule type" value="Genomic_DNA"/>
</dbReference>
<feature type="region of interest" description="Disordered" evidence="1">
    <location>
        <begin position="369"/>
        <end position="392"/>
    </location>
</feature>
<proteinExistence type="predicted"/>
<organismHost>
    <name type="scientific">Lepidoptera</name>
    <name type="common">moths &amp; butterflies</name>
    <dbReference type="NCBI Taxonomy" id="7088"/>
</organismHost>
<accession>A0A144HWP8</accession>
<organism evidence="2">
    <name type="scientific">Lymantria dispar multicapsid nuclear polyhedrosis virus</name>
    <name type="common">LdMNPV</name>
    <dbReference type="NCBI Taxonomy" id="10449"/>
    <lineage>
        <taxon>Viruses</taxon>
        <taxon>Viruses incertae sedis</taxon>
        <taxon>Naldaviricetes</taxon>
        <taxon>Lefavirales</taxon>
        <taxon>Baculoviridae</taxon>
        <taxon>Alphabaculovirus</taxon>
        <taxon>Alphabaculovirus lydisparis</taxon>
    </lineage>
</organism>
<evidence type="ECO:0000256" key="1">
    <source>
        <dbReference type="SAM" id="MobiDB-lite"/>
    </source>
</evidence>
<name>A0A144HWP8_NPVLD</name>